<keyword evidence="4" id="KW-1185">Reference proteome</keyword>
<name>A0ABS0VWM5_9CORY</name>
<evidence type="ECO:0000259" key="2">
    <source>
        <dbReference type="Pfam" id="PF00535"/>
    </source>
</evidence>
<organism evidence="3 4">
    <name type="scientific">Corynebacterium marambiense</name>
    <dbReference type="NCBI Taxonomy" id="2765364"/>
    <lineage>
        <taxon>Bacteria</taxon>
        <taxon>Bacillati</taxon>
        <taxon>Actinomycetota</taxon>
        <taxon>Actinomycetes</taxon>
        <taxon>Mycobacteriales</taxon>
        <taxon>Corynebacteriaceae</taxon>
        <taxon>Corynebacterium</taxon>
    </lineage>
</organism>
<protein>
    <submittedName>
        <fullName evidence="3">Glycosyltransferase</fullName>
    </submittedName>
</protein>
<dbReference type="RefSeq" id="WP_198736650.1">
    <property type="nucleotide sequence ID" value="NZ_JAEIOT010000011.1"/>
</dbReference>
<dbReference type="Gene3D" id="3.90.550.10">
    <property type="entry name" value="Spore Coat Polysaccharide Biosynthesis Protein SpsA, Chain A"/>
    <property type="match status" value="1"/>
</dbReference>
<comment type="caution">
    <text evidence="3">The sequence shown here is derived from an EMBL/GenBank/DDBJ whole genome shotgun (WGS) entry which is preliminary data.</text>
</comment>
<keyword evidence="1" id="KW-0812">Transmembrane</keyword>
<feature type="transmembrane region" description="Helical" evidence="1">
    <location>
        <begin position="39"/>
        <end position="63"/>
    </location>
</feature>
<feature type="transmembrane region" description="Helical" evidence="1">
    <location>
        <begin position="12"/>
        <end position="33"/>
    </location>
</feature>
<dbReference type="InterPro" id="IPR029044">
    <property type="entry name" value="Nucleotide-diphossugar_trans"/>
</dbReference>
<evidence type="ECO:0000256" key="1">
    <source>
        <dbReference type="SAM" id="Phobius"/>
    </source>
</evidence>
<dbReference type="SUPFAM" id="SSF53756">
    <property type="entry name" value="UDP-Glycosyltransferase/glycogen phosphorylase"/>
    <property type="match status" value="1"/>
</dbReference>
<keyword evidence="1" id="KW-0472">Membrane</keyword>
<evidence type="ECO:0000313" key="3">
    <source>
        <dbReference type="EMBL" id="MBI9001184.1"/>
    </source>
</evidence>
<dbReference type="Gene3D" id="3.40.50.2000">
    <property type="entry name" value="Glycogen Phosphorylase B"/>
    <property type="match status" value="1"/>
</dbReference>
<sequence>MIFLRNLLISMGKVVQAAIVLLLFSVLVVLPGLAQGSLVLVTLGFLGVQTSLILMSLAIVRLLNSRSSKIQQSVIECQEKTDEELGLVSKQVDRNSNVLRSVADYVSKIEVRRGVDVVESKEENKLPLSPKETKLENLIAELSPCGNNLESGGPYFGIGPCYEYASRFRKGSLYLETFALRSKSELMRDVFARAATNMQFDWTDLRKYLWAISSGNIRDVVGLTQNWDESSLRCLARVLANQRFKPNDANDAYRIYRFVIDHWGDSILGKRDIYLFVEVSVLVNDTKRARQYLKKPTISRKDRIHYLLNLANLSNPSIATGASWERWLENVNQMYRSNDIKEISFKEKWQSTPLDSLCIKDSINSISGPLVSIIVPSFCGAKHIETTLESLNKQTWANIEIIVVDDCSPSDQFTQTEAICRKFSNVTLLRQEQNLGAYVARNAALSKCSGEYITVKDDDDWSHPQKIEFQVRHLESNPTILANMSRHVRVTEDLVFGRINNALTFSQSNFSSLMVRRRVFDMIGPWAEVNRGGDVEFRDRLLKILGGEVPVVGKAPLSFTRIHADSLTAGEMGRGYVDSSRLFYFSAYSHAHSVLDAQSLFGGPKEVAAPKNIRAGMRKKFIGNFDIVFATDFRFPGGTTSLTLNEIEAAADAGFKVGLIHIESPLNSPKTPINPRAFEVANKENVTVLSILDHGEIDVLVVRHPTVVQFLGDLKSNLVVKKSVLIANTPPITPGGTGAGYDLLQCSQVMRRIFNSTPLLVPETGVTRKECFSLLGPNVLASFDWPGFIDTERFLPRKVDFNNKPVVGRHSREHPHKWPDLKSEILAVYQGNNIFDVSILGGVSALPEKVRSMVLKKSKVYEFGEIDPAEYLKEIDFWGYFHSKHWVESFGMSIAEAMAAGCVVILPHYLKDNFGDGAVYSSPAEFRATVAKLWADPVAYTAQSRKARQFVEATFSRNAFLARIAMLTRKEDGNSDASIEE</sequence>
<reference evidence="3 4" key="1">
    <citation type="submission" date="2020-12" db="EMBL/GenBank/DDBJ databases">
        <title>Genome public.</title>
        <authorList>
            <person name="Sun Q."/>
        </authorList>
    </citation>
    <scope>NUCLEOTIDE SEQUENCE [LARGE SCALE GENOMIC DNA]</scope>
    <source>
        <strain evidence="3 4">CCM 8864</strain>
    </source>
</reference>
<proteinExistence type="predicted"/>
<accession>A0ABS0VWM5</accession>
<keyword evidence="1" id="KW-1133">Transmembrane helix</keyword>
<dbReference type="Proteomes" id="UP000625574">
    <property type="component" value="Unassembled WGS sequence"/>
</dbReference>
<feature type="domain" description="Glycosyltransferase 2-like" evidence="2">
    <location>
        <begin position="372"/>
        <end position="501"/>
    </location>
</feature>
<dbReference type="PANTHER" id="PTHR22916:SF3">
    <property type="entry name" value="UDP-GLCNAC:BETAGAL BETA-1,3-N-ACETYLGLUCOSAMINYLTRANSFERASE-LIKE PROTEIN 1"/>
    <property type="match status" value="1"/>
</dbReference>
<dbReference type="SUPFAM" id="SSF53448">
    <property type="entry name" value="Nucleotide-diphospho-sugar transferases"/>
    <property type="match status" value="1"/>
</dbReference>
<dbReference type="Pfam" id="PF00535">
    <property type="entry name" value="Glycos_transf_2"/>
    <property type="match status" value="1"/>
</dbReference>
<dbReference type="CDD" id="cd00761">
    <property type="entry name" value="Glyco_tranf_GTA_type"/>
    <property type="match status" value="1"/>
</dbReference>
<evidence type="ECO:0000313" key="4">
    <source>
        <dbReference type="Proteomes" id="UP000625574"/>
    </source>
</evidence>
<dbReference type="InterPro" id="IPR001173">
    <property type="entry name" value="Glyco_trans_2-like"/>
</dbReference>
<dbReference type="PANTHER" id="PTHR22916">
    <property type="entry name" value="GLYCOSYLTRANSFERASE"/>
    <property type="match status" value="1"/>
</dbReference>
<dbReference type="EMBL" id="JAEIOT010000011">
    <property type="protein sequence ID" value="MBI9001184.1"/>
    <property type="molecule type" value="Genomic_DNA"/>
</dbReference>
<gene>
    <name evidence="3" type="ORF">JDV76_09440</name>
</gene>